<dbReference type="InterPro" id="IPR006070">
    <property type="entry name" value="Sua5-like_dom"/>
</dbReference>
<dbReference type="InterPro" id="IPR055128">
    <property type="entry name" value="HypF_C_2"/>
</dbReference>
<dbReference type="InterPro" id="IPR011125">
    <property type="entry name" value="Znf_HypF"/>
</dbReference>
<dbReference type="PANTHER" id="PTHR42959">
    <property type="entry name" value="CARBAMOYLTRANSFERASE"/>
    <property type="match status" value="1"/>
</dbReference>
<sequence>MRKALQILVKGVVQGVGFRPFVYRLATSHNLTGFVQNNENGVLIEVEGEENYLNEFLRELESKSPPLSRIDGVWYENHPKVGYLRFSIGKSAFNDNRDVLVSPDIATCDECLAELFNPSDRRFQYPFINCTNCGPRFTIIRDVPYDRPRTTMCEFSMCDSCREEYENPLDRRFHAQPNACSECGPEVELVGALELETKGREKKAIKEAIRLLKDGKIVAIKGLGGFHLACDALNEEAVRNLRSRKSRDSKPFALMSKDLKVINRYCEVSSMEKKLLLSPRRPIVLLTKKKDIRGIAPKNKYLGFMLPYTPIHHLLFNPPDAPSVLVMTSGNISDEPVSYKNGDAVTHLKNIADYFLTHNRKIHTRCDDSLVGVFEGREVTIRRSRGYVPEPIELPSNSEQHILACGAELKNTFCLAKDNYAFLSHYIGDLENLEVLLAFEEGIQHFEHIFSIYPTVIAYDLHPEYLSTKYAGELLARNPKLLAVGVQHHHAHIASCMADNRIDGKVIGVAFDGLGYGTDGNLWGGEFLVADYSRFKRMAHLQYVPMPGGVQAIREPWRMAACYLWRIYGDDFLKLGIEFTDGMDKKKWRVLKNSMEHDINSPLTSSIGRLFDAVSALLGICGFSTYEAQAAIELENAASNEYHSPYVYEVEENIIKPDGIFSGIVGDLKDNIPLDIIASRFHSTVADMVVNMCDRMRQELHLGRVVLSGGVFQNMILLGRVVNRLRDGGFKVYIPHRIPVNDGGISLGQVAIAIAKIKKQKVSIINPKSEILNTKSQDPYGQYLNFNFP</sequence>
<dbReference type="Gene3D" id="3.30.110.120">
    <property type="match status" value="1"/>
</dbReference>
<organism evidence="11 12">
    <name type="scientific">candidate division WOR-3 bacterium JGI_Cruoil_03_44_89</name>
    <dbReference type="NCBI Taxonomy" id="1973748"/>
    <lineage>
        <taxon>Bacteria</taxon>
        <taxon>Bacteria division WOR-3</taxon>
    </lineage>
</organism>
<dbReference type="Pfam" id="PF00708">
    <property type="entry name" value="Acylphosphatase"/>
    <property type="match status" value="1"/>
</dbReference>
<dbReference type="EC" id="3.6.1.7" evidence="8"/>
<dbReference type="GO" id="GO:0003998">
    <property type="term" value="F:acylphosphatase activity"/>
    <property type="evidence" value="ECO:0007669"/>
    <property type="project" value="UniProtKB-EC"/>
</dbReference>
<proteinExistence type="inferred from homology"/>
<protein>
    <recommendedName>
        <fullName evidence="8">acylphosphatase</fullName>
        <ecNumber evidence="8">3.6.1.7</ecNumber>
    </recommendedName>
</protein>
<evidence type="ECO:0000256" key="1">
    <source>
        <dbReference type="ARBA" id="ARBA00004711"/>
    </source>
</evidence>
<dbReference type="Pfam" id="PF22521">
    <property type="entry name" value="HypF_C_2"/>
    <property type="match status" value="1"/>
</dbReference>
<dbReference type="PROSITE" id="PS00150">
    <property type="entry name" value="ACYLPHOSPHATASE_1"/>
    <property type="match status" value="1"/>
</dbReference>
<feature type="domain" description="YrdC-like" evidence="10">
    <location>
        <begin position="202"/>
        <end position="386"/>
    </location>
</feature>
<evidence type="ECO:0000256" key="8">
    <source>
        <dbReference type="PROSITE-ProRule" id="PRU00520"/>
    </source>
</evidence>
<dbReference type="GO" id="GO:0016743">
    <property type="term" value="F:carboxyl- or carbamoyltransferase activity"/>
    <property type="evidence" value="ECO:0007669"/>
    <property type="project" value="InterPro"/>
</dbReference>
<keyword evidence="6" id="KW-0862">Zinc</keyword>
<dbReference type="InterPro" id="IPR004421">
    <property type="entry name" value="Carbamoyltransferase_HypF"/>
</dbReference>
<comment type="caution">
    <text evidence="11">The sequence shown here is derived from an EMBL/GenBank/DDBJ whole genome shotgun (WGS) entry which is preliminary data.</text>
</comment>
<dbReference type="PANTHER" id="PTHR42959:SF1">
    <property type="entry name" value="CARBAMOYLTRANSFERASE HYPF"/>
    <property type="match status" value="1"/>
</dbReference>
<gene>
    <name evidence="11" type="primary">hypF</name>
    <name evidence="11" type="ORF">CH333_03020</name>
</gene>
<dbReference type="GO" id="GO:0003725">
    <property type="term" value="F:double-stranded RNA binding"/>
    <property type="evidence" value="ECO:0007669"/>
    <property type="project" value="InterPro"/>
</dbReference>
<keyword evidence="3" id="KW-0436">Ligase</keyword>
<accession>A0A235BW93</accession>
<dbReference type="GO" id="GO:0008270">
    <property type="term" value="F:zinc ion binding"/>
    <property type="evidence" value="ECO:0007669"/>
    <property type="project" value="UniProtKB-KW"/>
</dbReference>
<dbReference type="Proteomes" id="UP000215215">
    <property type="component" value="Unassembled WGS sequence"/>
</dbReference>
<dbReference type="PIRSF" id="PIRSF006256">
    <property type="entry name" value="CMPcnvr_hdrg_mat"/>
    <property type="match status" value="1"/>
</dbReference>
<dbReference type="PROSITE" id="PS51163">
    <property type="entry name" value="YRDC"/>
    <property type="match status" value="1"/>
</dbReference>
<feature type="domain" description="Acylphosphatase-like" evidence="9">
    <location>
        <begin position="4"/>
        <end position="90"/>
    </location>
</feature>
<dbReference type="Pfam" id="PF07503">
    <property type="entry name" value="zf-HYPF"/>
    <property type="match status" value="2"/>
</dbReference>
<dbReference type="Gene3D" id="3.30.420.360">
    <property type="match status" value="1"/>
</dbReference>
<dbReference type="AlphaFoldDB" id="A0A235BW93"/>
<evidence type="ECO:0000313" key="11">
    <source>
        <dbReference type="EMBL" id="OYD16628.1"/>
    </source>
</evidence>
<dbReference type="InterPro" id="IPR017945">
    <property type="entry name" value="DHBP_synth_RibB-like_a/b_dom"/>
</dbReference>
<dbReference type="PROSITE" id="PS51160">
    <property type="entry name" value="ACYLPHOSPHATASE_3"/>
    <property type="match status" value="1"/>
</dbReference>
<comment type="catalytic activity">
    <reaction evidence="7">
        <text>C-terminal L-cysteinyl-[HypE protein] + carbamoyl phosphate + ATP + H2O = C-terminal S-carboxamide-L-cysteinyl-[HypE protein] + AMP + phosphate + diphosphate + H(+)</text>
        <dbReference type="Rhea" id="RHEA:55636"/>
        <dbReference type="Rhea" id="RHEA-COMP:14247"/>
        <dbReference type="Rhea" id="RHEA-COMP:14392"/>
        <dbReference type="ChEBI" id="CHEBI:15377"/>
        <dbReference type="ChEBI" id="CHEBI:15378"/>
        <dbReference type="ChEBI" id="CHEBI:30616"/>
        <dbReference type="ChEBI" id="CHEBI:33019"/>
        <dbReference type="ChEBI" id="CHEBI:43474"/>
        <dbReference type="ChEBI" id="CHEBI:58228"/>
        <dbReference type="ChEBI" id="CHEBI:76913"/>
        <dbReference type="ChEBI" id="CHEBI:139126"/>
        <dbReference type="ChEBI" id="CHEBI:456215"/>
    </reaction>
</comment>
<keyword evidence="11" id="KW-0808">Transferase</keyword>
<comment type="similarity">
    <text evidence="2">Belongs to the carbamoyltransferase HypF family.</text>
</comment>
<dbReference type="Pfam" id="PF01300">
    <property type="entry name" value="Sua5_yciO_yrdC"/>
    <property type="match status" value="1"/>
</dbReference>
<comment type="catalytic activity">
    <reaction evidence="8">
        <text>an acyl phosphate + H2O = a carboxylate + phosphate + H(+)</text>
        <dbReference type="Rhea" id="RHEA:14965"/>
        <dbReference type="ChEBI" id="CHEBI:15377"/>
        <dbReference type="ChEBI" id="CHEBI:15378"/>
        <dbReference type="ChEBI" id="CHEBI:29067"/>
        <dbReference type="ChEBI" id="CHEBI:43474"/>
        <dbReference type="ChEBI" id="CHEBI:59918"/>
        <dbReference type="EC" id="3.6.1.7"/>
    </reaction>
</comment>
<dbReference type="NCBIfam" id="TIGR00143">
    <property type="entry name" value="hypF"/>
    <property type="match status" value="1"/>
</dbReference>
<keyword evidence="4" id="KW-0479">Metal-binding</keyword>
<dbReference type="InterPro" id="IPR051060">
    <property type="entry name" value="Carbamoyltrans_HypF-like"/>
</dbReference>
<evidence type="ECO:0000259" key="9">
    <source>
        <dbReference type="PROSITE" id="PS51160"/>
    </source>
</evidence>
<dbReference type="InterPro" id="IPR041440">
    <property type="entry name" value="HypF_C"/>
</dbReference>
<feature type="active site" evidence="8">
    <location>
        <position position="19"/>
    </location>
</feature>
<evidence type="ECO:0000256" key="6">
    <source>
        <dbReference type="ARBA" id="ARBA00022833"/>
    </source>
</evidence>
<dbReference type="Gene3D" id="3.90.870.50">
    <property type="match status" value="1"/>
</dbReference>
<reference evidence="11 12" key="1">
    <citation type="submission" date="2017-07" db="EMBL/GenBank/DDBJ databases">
        <title>Recovery of genomes from metagenomes via a dereplication, aggregation, and scoring strategy.</title>
        <authorList>
            <person name="Sieber C.M."/>
            <person name="Probst A.J."/>
            <person name="Sharrar A."/>
            <person name="Thomas B.C."/>
            <person name="Hess M."/>
            <person name="Tringe S.G."/>
            <person name="Banfield J.F."/>
        </authorList>
    </citation>
    <scope>NUCLEOTIDE SEQUENCE [LARGE SCALE GENOMIC DNA]</scope>
    <source>
        <strain evidence="11">JGI_Cruoil_03_44_89</strain>
    </source>
</reference>
<name>A0A235BW93_UNCW3</name>
<keyword evidence="8" id="KW-0378">Hydrolase</keyword>
<dbReference type="InterPro" id="IPR001792">
    <property type="entry name" value="Acylphosphatase-like_dom"/>
</dbReference>
<dbReference type="Gene3D" id="3.30.420.40">
    <property type="match status" value="1"/>
</dbReference>
<evidence type="ECO:0000259" key="10">
    <source>
        <dbReference type="PROSITE" id="PS51163"/>
    </source>
</evidence>
<dbReference type="InterPro" id="IPR036046">
    <property type="entry name" value="Acylphosphatase-like_dom_sf"/>
</dbReference>
<evidence type="ECO:0000256" key="3">
    <source>
        <dbReference type="ARBA" id="ARBA00022598"/>
    </source>
</evidence>
<dbReference type="SUPFAM" id="SSF54975">
    <property type="entry name" value="Acylphosphatase/BLUF domain-like"/>
    <property type="match status" value="1"/>
</dbReference>
<keyword evidence="5" id="KW-0863">Zinc-finger</keyword>
<comment type="pathway">
    <text evidence="1">Protein modification; [NiFe] hydrogenase maturation.</text>
</comment>
<evidence type="ECO:0000313" key="12">
    <source>
        <dbReference type="Proteomes" id="UP000215215"/>
    </source>
</evidence>
<feature type="non-terminal residue" evidence="11">
    <location>
        <position position="789"/>
    </location>
</feature>
<dbReference type="SUPFAM" id="SSF55821">
    <property type="entry name" value="YrdC/RibB"/>
    <property type="match status" value="1"/>
</dbReference>
<dbReference type="InterPro" id="IPR017968">
    <property type="entry name" value="Acylphosphatase_CS"/>
</dbReference>
<dbReference type="FunFam" id="3.30.420.40:FF:000124">
    <property type="entry name" value="Carbamoyltransferase HypF"/>
    <property type="match status" value="1"/>
</dbReference>
<dbReference type="Pfam" id="PF17788">
    <property type="entry name" value="HypF_C"/>
    <property type="match status" value="1"/>
</dbReference>
<dbReference type="EMBL" id="NOZQ01000057">
    <property type="protein sequence ID" value="OYD16628.1"/>
    <property type="molecule type" value="Genomic_DNA"/>
</dbReference>
<dbReference type="GO" id="GO:0016874">
    <property type="term" value="F:ligase activity"/>
    <property type="evidence" value="ECO:0007669"/>
    <property type="project" value="UniProtKB-KW"/>
</dbReference>
<dbReference type="GO" id="GO:0051604">
    <property type="term" value="P:protein maturation"/>
    <property type="evidence" value="ECO:0007669"/>
    <property type="project" value="TreeGrafter"/>
</dbReference>
<evidence type="ECO:0000256" key="2">
    <source>
        <dbReference type="ARBA" id="ARBA00008097"/>
    </source>
</evidence>
<evidence type="ECO:0000256" key="5">
    <source>
        <dbReference type="ARBA" id="ARBA00022771"/>
    </source>
</evidence>
<dbReference type="UniPathway" id="UPA00335"/>
<dbReference type="SUPFAM" id="SSF53067">
    <property type="entry name" value="Actin-like ATPase domain"/>
    <property type="match status" value="1"/>
</dbReference>
<dbReference type="InterPro" id="IPR043129">
    <property type="entry name" value="ATPase_NBD"/>
</dbReference>
<evidence type="ECO:0000256" key="4">
    <source>
        <dbReference type="ARBA" id="ARBA00022723"/>
    </source>
</evidence>
<feature type="active site" evidence="8">
    <location>
        <position position="37"/>
    </location>
</feature>
<evidence type="ECO:0000256" key="7">
    <source>
        <dbReference type="ARBA" id="ARBA00048220"/>
    </source>
</evidence>